<keyword evidence="4" id="KW-1185">Reference proteome</keyword>
<dbReference type="Pfam" id="PF00221">
    <property type="entry name" value="Lyase_aromatic"/>
    <property type="match status" value="1"/>
</dbReference>
<feature type="region of interest" description="Disordered" evidence="2">
    <location>
        <begin position="433"/>
        <end position="458"/>
    </location>
</feature>
<protein>
    <submittedName>
        <fullName evidence="3">Aromatic amino acid ammonia-lyase</fullName>
    </submittedName>
</protein>
<dbReference type="EMBL" id="JAKRKC020000001">
    <property type="protein sequence ID" value="MCK2212644.1"/>
    <property type="molecule type" value="Genomic_DNA"/>
</dbReference>
<evidence type="ECO:0000313" key="4">
    <source>
        <dbReference type="Proteomes" id="UP001317259"/>
    </source>
</evidence>
<name>A0ABT0FJY5_9ACTN</name>
<dbReference type="SUPFAM" id="SSF48557">
    <property type="entry name" value="L-aspartase-like"/>
    <property type="match status" value="1"/>
</dbReference>
<keyword evidence="1" id="KW-0456">Lyase</keyword>
<evidence type="ECO:0000313" key="3">
    <source>
        <dbReference type="EMBL" id="MCK2212644.1"/>
    </source>
</evidence>
<evidence type="ECO:0000256" key="2">
    <source>
        <dbReference type="SAM" id="MobiDB-lite"/>
    </source>
</evidence>
<dbReference type="PANTHER" id="PTHR10362">
    <property type="entry name" value="HISTIDINE AMMONIA-LYASE"/>
    <property type="match status" value="1"/>
</dbReference>
<dbReference type="InterPro" id="IPR001106">
    <property type="entry name" value="Aromatic_Lyase"/>
</dbReference>
<proteinExistence type="predicted"/>
<dbReference type="Proteomes" id="UP001317259">
    <property type="component" value="Unassembled WGS sequence"/>
</dbReference>
<dbReference type="InterPro" id="IPR008948">
    <property type="entry name" value="L-Aspartase-like"/>
</dbReference>
<evidence type="ECO:0000256" key="1">
    <source>
        <dbReference type="ARBA" id="ARBA00023239"/>
    </source>
</evidence>
<accession>A0ABT0FJY5</accession>
<sequence length="458" mass="46684">MPKVVLLDGAGLTCAQVSDVAHGLARVELGPADRARAAWVTARELTTPVYGRSTGAGANKDVPVQEPGLDLLRSHAVTAGPPVEPARARAMLAVRLNQLVAGGSGIDPAVLPVLADAVNHGFTPPIGTYGAIGTGDLPALATTALCLLGELPWHHSPSGAAAGPHPGDVAEGAPAEPRFALASGDALPFISSGAATLADAALACHRLRGLLEAAIGVAALSFTAVGASAEPLAAAVQEARPHAGQAAVAARLRGLLAREQAARLQDPYGFRAFAQVHGAAVDALDRATAAVETDLNAATENPLFAGSLAWHNGNFHAAPIALALDALRAAVAHTAQLATARLATLMDPAYTGRHRFLADRPGASGVLILEYVAQDALAELRHLANPVTTGTAVISLGVEDHASFAAQAARHALRCLEPLEIVLACEHAAATRALHPSPPDRPLTTDLATSRRALTHPA</sequence>
<gene>
    <name evidence="3" type="ORF">MF672_002355</name>
</gene>
<reference evidence="3 4" key="1">
    <citation type="submission" date="2022-04" db="EMBL/GenBank/DDBJ databases">
        <title>Genome draft of Actinomadura sp. ATCC 31491.</title>
        <authorList>
            <person name="Shi X."/>
            <person name="Du Y."/>
        </authorList>
    </citation>
    <scope>NUCLEOTIDE SEQUENCE [LARGE SCALE GENOMIC DNA]</scope>
    <source>
        <strain evidence="3 4">ATCC 31491</strain>
    </source>
</reference>
<dbReference type="Gene3D" id="1.10.275.10">
    <property type="entry name" value="Fumarase/aspartase (N-terminal domain)"/>
    <property type="match status" value="1"/>
</dbReference>
<comment type="caution">
    <text evidence="3">The sequence shown here is derived from an EMBL/GenBank/DDBJ whole genome shotgun (WGS) entry which is preliminary data.</text>
</comment>
<dbReference type="Gene3D" id="1.20.200.10">
    <property type="entry name" value="Fumarase/aspartase (Central domain)"/>
    <property type="match status" value="1"/>
</dbReference>
<dbReference type="RefSeq" id="WP_242376118.1">
    <property type="nucleotide sequence ID" value="NZ_JAKRKC020000001.1"/>
</dbReference>
<dbReference type="InterPro" id="IPR024083">
    <property type="entry name" value="Fumarase/histidase_N"/>
</dbReference>
<organism evidence="3 4">
    <name type="scientific">Actinomadura luzonensis</name>
    <dbReference type="NCBI Taxonomy" id="2805427"/>
    <lineage>
        <taxon>Bacteria</taxon>
        <taxon>Bacillati</taxon>
        <taxon>Actinomycetota</taxon>
        <taxon>Actinomycetes</taxon>
        <taxon>Streptosporangiales</taxon>
        <taxon>Thermomonosporaceae</taxon>
        <taxon>Actinomadura</taxon>
    </lineage>
</organism>